<dbReference type="GO" id="GO:0005886">
    <property type="term" value="C:plasma membrane"/>
    <property type="evidence" value="ECO:0007669"/>
    <property type="project" value="UniProtKB-SubCell"/>
</dbReference>
<feature type="transmembrane region" description="Helical" evidence="6">
    <location>
        <begin position="93"/>
        <end position="118"/>
    </location>
</feature>
<feature type="transmembrane region" description="Helical" evidence="6">
    <location>
        <begin position="21"/>
        <end position="42"/>
    </location>
</feature>
<evidence type="ECO:0000256" key="1">
    <source>
        <dbReference type="ARBA" id="ARBA00004651"/>
    </source>
</evidence>
<evidence type="ECO:0000256" key="4">
    <source>
        <dbReference type="ARBA" id="ARBA00022989"/>
    </source>
</evidence>
<dbReference type="AlphaFoldDB" id="X1BPT0"/>
<keyword evidence="4 6" id="KW-1133">Transmembrane helix</keyword>
<feature type="transmembrane region" description="Helical" evidence="6">
    <location>
        <begin position="130"/>
        <end position="150"/>
    </location>
</feature>
<dbReference type="InterPro" id="IPR050833">
    <property type="entry name" value="Poly_Biosynth_Transport"/>
</dbReference>
<evidence type="ECO:0008006" key="8">
    <source>
        <dbReference type="Google" id="ProtNLM"/>
    </source>
</evidence>
<protein>
    <recommendedName>
        <fullName evidence="8">Polysaccharide biosynthesis protein C-terminal domain-containing protein</fullName>
    </recommendedName>
</protein>
<sequence>QRKKNMRDKIKAILINKTARQTTLLLLAQIFSMFIALMTGLIIPKKLGVEIYGIYSFAIAVLSFMAVFFEFGYFTTGARMLALTNDKEKEKELLAALLIILITISLLFIFTILILSYFIVYLFEDNISEILRYTSIVSFYYIVPVFLNSIKPRLIVRN</sequence>
<gene>
    <name evidence="7" type="ORF">S01H4_29812</name>
</gene>
<comment type="caution">
    <text evidence="7">The sequence shown here is derived from an EMBL/GenBank/DDBJ whole genome shotgun (WGS) entry which is preliminary data.</text>
</comment>
<dbReference type="EMBL" id="BART01015339">
    <property type="protein sequence ID" value="GAG83197.1"/>
    <property type="molecule type" value="Genomic_DNA"/>
</dbReference>
<keyword evidence="5 6" id="KW-0472">Membrane</keyword>
<evidence type="ECO:0000256" key="3">
    <source>
        <dbReference type="ARBA" id="ARBA00022692"/>
    </source>
</evidence>
<dbReference type="PANTHER" id="PTHR30250:SF11">
    <property type="entry name" value="O-ANTIGEN TRANSPORTER-RELATED"/>
    <property type="match status" value="1"/>
</dbReference>
<comment type="subcellular location">
    <subcellularLocation>
        <location evidence="1">Cell membrane</location>
        <topology evidence="1">Multi-pass membrane protein</topology>
    </subcellularLocation>
</comment>
<keyword evidence="2" id="KW-1003">Cell membrane</keyword>
<feature type="transmembrane region" description="Helical" evidence="6">
    <location>
        <begin position="54"/>
        <end position="73"/>
    </location>
</feature>
<evidence type="ECO:0000256" key="5">
    <source>
        <dbReference type="ARBA" id="ARBA00023136"/>
    </source>
</evidence>
<keyword evidence="3 6" id="KW-0812">Transmembrane</keyword>
<dbReference type="Pfam" id="PF01943">
    <property type="entry name" value="Polysacc_synt"/>
    <property type="match status" value="1"/>
</dbReference>
<accession>X1BPT0</accession>
<evidence type="ECO:0000313" key="7">
    <source>
        <dbReference type="EMBL" id="GAG83197.1"/>
    </source>
</evidence>
<name>X1BPT0_9ZZZZ</name>
<evidence type="ECO:0000256" key="2">
    <source>
        <dbReference type="ARBA" id="ARBA00022475"/>
    </source>
</evidence>
<evidence type="ECO:0000256" key="6">
    <source>
        <dbReference type="SAM" id="Phobius"/>
    </source>
</evidence>
<dbReference type="InterPro" id="IPR002797">
    <property type="entry name" value="Polysacc_synth"/>
</dbReference>
<feature type="non-terminal residue" evidence="7">
    <location>
        <position position="1"/>
    </location>
</feature>
<proteinExistence type="predicted"/>
<reference evidence="7" key="1">
    <citation type="journal article" date="2014" name="Front. Microbiol.">
        <title>High frequency of phylogenetically diverse reductive dehalogenase-homologous genes in deep subseafloor sedimentary metagenomes.</title>
        <authorList>
            <person name="Kawai M."/>
            <person name="Futagami T."/>
            <person name="Toyoda A."/>
            <person name="Takaki Y."/>
            <person name="Nishi S."/>
            <person name="Hori S."/>
            <person name="Arai W."/>
            <person name="Tsubouchi T."/>
            <person name="Morono Y."/>
            <person name="Uchiyama I."/>
            <person name="Ito T."/>
            <person name="Fujiyama A."/>
            <person name="Inagaki F."/>
            <person name="Takami H."/>
        </authorList>
    </citation>
    <scope>NUCLEOTIDE SEQUENCE</scope>
    <source>
        <strain evidence="7">Expedition CK06-06</strain>
    </source>
</reference>
<dbReference type="PANTHER" id="PTHR30250">
    <property type="entry name" value="PST FAMILY PREDICTED COLANIC ACID TRANSPORTER"/>
    <property type="match status" value="1"/>
</dbReference>
<organism evidence="7">
    <name type="scientific">marine sediment metagenome</name>
    <dbReference type="NCBI Taxonomy" id="412755"/>
    <lineage>
        <taxon>unclassified sequences</taxon>
        <taxon>metagenomes</taxon>
        <taxon>ecological metagenomes</taxon>
    </lineage>
</organism>